<dbReference type="EMBL" id="CABPRJ010000481">
    <property type="protein sequence ID" value="VVC28473.1"/>
    <property type="molecule type" value="Genomic_DNA"/>
</dbReference>
<reference evidence="1 2" key="1">
    <citation type="submission" date="2019-08" db="EMBL/GenBank/DDBJ databases">
        <authorList>
            <person name="Alioto T."/>
            <person name="Alioto T."/>
            <person name="Gomez Garrido J."/>
        </authorList>
    </citation>
    <scope>NUCLEOTIDE SEQUENCE [LARGE SCALE GENOMIC DNA]</scope>
</reference>
<gene>
    <name evidence="1" type="ORF">CINCED_3A022229</name>
</gene>
<dbReference type="AlphaFoldDB" id="A0A5E4MCA2"/>
<accession>A0A5E4MCA2</accession>
<name>A0A5E4MCA2_9HEMI</name>
<organism evidence="1 2">
    <name type="scientific">Cinara cedri</name>
    <dbReference type="NCBI Taxonomy" id="506608"/>
    <lineage>
        <taxon>Eukaryota</taxon>
        <taxon>Metazoa</taxon>
        <taxon>Ecdysozoa</taxon>
        <taxon>Arthropoda</taxon>
        <taxon>Hexapoda</taxon>
        <taxon>Insecta</taxon>
        <taxon>Pterygota</taxon>
        <taxon>Neoptera</taxon>
        <taxon>Paraneoptera</taxon>
        <taxon>Hemiptera</taxon>
        <taxon>Sternorrhyncha</taxon>
        <taxon>Aphidomorpha</taxon>
        <taxon>Aphidoidea</taxon>
        <taxon>Aphididae</taxon>
        <taxon>Lachninae</taxon>
        <taxon>Cinara</taxon>
    </lineage>
</organism>
<sequence>MSFEDCVVNLDKDCVEEYVKDCNEYHRRRLNEISNFIGHELPETATRDKLIAVTLRLAANRNADRDSSAEKKLRDAVVVTRGQLETYNECATKVVNNVRLELDRFVNGLRMTKEHHGINEGETVGSILEEITNLTESVRLIRRHLVEAEADIQCVENLLHRERGENDQIKCTATKAVIENQTRDEICPVLVVEHEHNYFNK</sequence>
<keyword evidence="2" id="KW-1185">Reference proteome</keyword>
<protein>
    <submittedName>
        <fullName evidence="1">Uncharacterized protein</fullName>
    </submittedName>
</protein>
<evidence type="ECO:0000313" key="2">
    <source>
        <dbReference type="Proteomes" id="UP000325440"/>
    </source>
</evidence>
<proteinExistence type="predicted"/>
<dbReference type="Proteomes" id="UP000325440">
    <property type="component" value="Unassembled WGS sequence"/>
</dbReference>
<evidence type="ECO:0000313" key="1">
    <source>
        <dbReference type="EMBL" id="VVC28473.1"/>
    </source>
</evidence>